<dbReference type="Gene3D" id="3.20.20.80">
    <property type="entry name" value="Glycosidases"/>
    <property type="match status" value="1"/>
</dbReference>
<evidence type="ECO:0000259" key="1">
    <source>
        <dbReference type="Pfam" id="PF16116"/>
    </source>
</evidence>
<dbReference type="Proteomes" id="UP000220005">
    <property type="component" value="Unassembled WGS sequence"/>
</dbReference>
<gene>
    <name evidence="2" type="ORF">CGS58_11610</name>
</gene>
<name>A0A2A7ANS3_9FIRM</name>
<sequence length="452" mass="49496">MASTMAERRTAAAAACLLLAGCLLWAGRKHTAVYQPDETAFPNAQIGYAPGVLDTGPDEPAVTLRYLGLTWRELEPEEGVYAWEAIQQTCHLDALRQQGVHLVLRILCDEPGAEAHLDIPDWLYEKTGNGSWYDLSYGKGYSPDYTDPAFFAAHAALLRAVGEWFGADGFVSYVELGSLGHWGEWHIKSGEGLVPLPEEAVRDRYMALYREAFPAAKLLVRRPFRGAAGQGFGLYNDMTGHAGDTAEWLGWIENGGWYEGDPAGLSPMPDAWQTAPIGGELTSRISMEQLLETGLDQTLSLVKGSHMSFLGPKMADAAYRTGYDAVLSALGYRLRVTEAAWRRVPGGMELTVTLANEGSAPFYWDWPVNLYAETAEGTTLETVPLGISLPELLPGQTRTAKVKLTALSAPFWEERDRRVTMGIVDPMTGRDAVRFAMQTAQENGRVVLFAGV</sequence>
<dbReference type="AlphaFoldDB" id="A0A2A7ANS3"/>
<evidence type="ECO:0000313" key="2">
    <source>
        <dbReference type="EMBL" id="PDX80681.1"/>
    </source>
</evidence>
<dbReference type="Pfam" id="PF16116">
    <property type="entry name" value="DUF4832"/>
    <property type="match status" value="1"/>
</dbReference>
<comment type="caution">
    <text evidence="2">The sequence shown here is derived from an EMBL/GenBank/DDBJ whole genome shotgun (WGS) entry which is preliminary data.</text>
</comment>
<organism evidence="2 3">
    <name type="scientific">Faecalibacterium prausnitzii</name>
    <dbReference type="NCBI Taxonomy" id="853"/>
    <lineage>
        <taxon>Bacteria</taxon>
        <taxon>Bacillati</taxon>
        <taxon>Bacillota</taxon>
        <taxon>Clostridia</taxon>
        <taxon>Eubacteriales</taxon>
        <taxon>Oscillospiraceae</taxon>
        <taxon>Faecalibacterium</taxon>
    </lineage>
</organism>
<dbReference type="InterPro" id="IPR017853">
    <property type="entry name" value="GH"/>
</dbReference>
<protein>
    <submittedName>
        <fullName evidence="2">DUF4832 domain-containing protein</fullName>
    </submittedName>
</protein>
<dbReference type="EMBL" id="NMTY01000025">
    <property type="protein sequence ID" value="PDX80681.1"/>
    <property type="molecule type" value="Genomic_DNA"/>
</dbReference>
<dbReference type="InterPro" id="IPR032267">
    <property type="entry name" value="DUF4832"/>
</dbReference>
<reference evidence="2 3" key="1">
    <citation type="journal article" date="2017" name="Front. Microbiol.">
        <title>New Insights into the Diversity of the Genus Faecalibacterium.</title>
        <authorList>
            <person name="Benevides L."/>
            <person name="Burman S."/>
            <person name="Martin R."/>
            <person name="Robert V."/>
            <person name="Thomas M."/>
            <person name="Miquel S."/>
            <person name="Chain F."/>
            <person name="Sokol H."/>
            <person name="Bermudez-Humaran L.G."/>
            <person name="Morrison M."/>
            <person name="Langella P."/>
            <person name="Azevedo V.A."/>
            <person name="Chatel J.M."/>
            <person name="Soares S."/>
        </authorList>
    </citation>
    <scope>NUCLEOTIDE SEQUENCE [LARGE SCALE GENOMIC DNA]</scope>
    <source>
        <strain evidence="2 3">CNCM I 4575</strain>
    </source>
</reference>
<dbReference type="SUPFAM" id="SSF51445">
    <property type="entry name" value="(Trans)glycosidases"/>
    <property type="match status" value="1"/>
</dbReference>
<accession>A0A2A7ANS3</accession>
<proteinExistence type="predicted"/>
<dbReference type="RefSeq" id="WP_097839969.1">
    <property type="nucleotide sequence ID" value="NZ_NMTY01000025.1"/>
</dbReference>
<feature type="domain" description="DUF4832" evidence="1">
    <location>
        <begin position="274"/>
        <end position="429"/>
    </location>
</feature>
<evidence type="ECO:0000313" key="3">
    <source>
        <dbReference type="Proteomes" id="UP000220005"/>
    </source>
</evidence>